<feature type="compositionally biased region" description="Basic and acidic residues" evidence="7">
    <location>
        <begin position="336"/>
        <end position="364"/>
    </location>
</feature>
<evidence type="ECO:0000313" key="11">
    <source>
        <dbReference type="Proteomes" id="UP000054558"/>
    </source>
</evidence>
<comment type="similarity">
    <text evidence="1">Belongs to the CHFR family.</text>
</comment>
<feature type="region of interest" description="Disordered" evidence="7">
    <location>
        <begin position="138"/>
        <end position="181"/>
    </location>
</feature>
<dbReference type="OrthoDB" id="4348522at2759"/>
<evidence type="ECO:0000256" key="7">
    <source>
        <dbReference type="SAM" id="MobiDB-lite"/>
    </source>
</evidence>
<dbReference type="Proteomes" id="UP000054558">
    <property type="component" value="Unassembled WGS sequence"/>
</dbReference>
<keyword evidence="3" id="KW-0479">Metal-binding</keyword>
<dbReference type="SMART" id="SM00184">
    <property type="entry name" value="RING"/>
    <property type="match status" value="1"/>
</dbReference>
<evidence type="ECO:0000259" key="8">
    <source>
        <dbReference type="PROSITE" id="PS50006"/>
    </source>
</evidence>
<feature type="compositionally biased region" description="Low complexity" evidence="7">
    <location>
        <begin position="682"/>
        <end position="691"/>
    </location>
</feature>
<organism evidence="10 11">
    <name type="scientific">Klebsormidium nitens</name>
    <name type="common">Green alga</name>
    <name type="synonym">Ulothrix nitens</name>
    <dbReference type="NCBI Taxonomy" id="105231"/>
    <lineage>
        <taxon>Eukaryota</taxon>
        <taxon>Viridiplantae</taxon>
        <taxon>Streptophyta</taxon>
        <taxon>Klebsormidiophyceae</taxon>
        <taxon>Klebsormidiales</taxon>
        <taxon>Klebsormidiaceae</taxon>
        <taxon>Klebsormidium</taxon>
    </lineage>
</organism>
<keyword evidence="11" id="KW-1185">Reference proteome</keyword>
<dbReference type="SUPFAM" id="SSF49879">
    <property type="entry name" value="SMAD/FHA domain"/>
    <property type="match status" value="1"/>
</dbReference>
<dbReference type="Pfam" id="PF00498">
    <property type="entry name" value="FHA"/>
    <property type="match status" value="1"/>
</dbReference>
<name>A0A1Y1IKH9_KLENI</name>
<evidence type="ECO:0000256" key="4">
    <source>
        <dbReference type="ARBA" id="ARBA00022771"/>
    </source>
</evidence>
<evidence type="ECO:0000256" key="6">
    <source>
        <dbReference type="PROSITE-ProRule" id="PRU00175"/>
    </source>
</evidence>
<dbReference type="PROSITE" id="PS00518">
    <property type="entry name" value="ZF_RING_1"/>
    <property type="match status" value="1"/>
</dbReference>
<dbReference type="OMA" id="ISTHEWN"/>
<dbReference type="PROSITE" id="PS50089">
    <property type="entry name" value="ZF_RING_2"/>
    <property type="match status" value="1"/>
</dbReference>
<dbReference type="CDD" id="cd00060">
    <property type="entry name" value="FHA"/>
    <property type="match status" value="1"/>
</dbReference>
<evidence type="ECO:0000256" key="1">
    <source>
        <dbReference type="ARBA" id="ARBA00005797"/>
    </source>
</evidence>
<feature type="region of interest" description="Disordered" evidence="7">
    <location>
        <begin position="659"/>
        <end position="691"/>
    </location>
</feature>
<dbReference type="InterPro" id="IPR017907">
    <property type="entry name" value="Znf_RING_CS"/>
</dbReference>
<evidence type="ECO:0000256" key="5">
    <source>
        <dbReference type="ARBA" id="ARBA00022833"/>
    </source>
</evidence>
<dbReference type="InterPro" id="IPR052256">
    <property type="entry name" value="E3_ubiquitin-ligase_CHFR"/>
</dbReference>
<dbReference type="SMART" id="SM00240">
    <property type="entry name" value="FHA"/>
    <property type="match status" value="1"/>
</dbReference>
<feature type="domain" description="FHA" evidence="8">
    <location>
        <begin position="31"/>
        <end position="91"/>
    </location>
</feature>
<dbReference type="Gene3D" id="2.60.200.20">
    <property type="match status" value="1"/>
</dbReference>
<proteinExistence type="inferred from homology"/>
<protein>
    <recommendedName>
        <fullName evidence="2">E3 ubiquitin-protein ligase CHFR</fullName>
    </recommendedName>
</protein>
<dbReference type="SUPFAM" id="SSF57850">
    <property type="entry name" value="RING/U-box"/>
    <property type="match status" value="1"/>
</dbReference>
<reference evidence="10 11" key="1">
    <citation type="journal article" date="2014" name="Nat. Commun.">
        <title>Klebsormidium flaccidum genome reveals primary factors for plant terrestrial adaptation.</title>
        <authorList>
            <person name="Hori K."/>
            <person name="Maruyama F."/>
            <person name="Fujisawa T."/>
            <person name="Togashi T."/>
            <person name="Yamamoto N."/>
            <person name="Seo M."/>
            <person name="Sato S."/>
            <person name="Yamada T."/>
            <person name="Mori H."/>
            <person name="Tajima N."/>
            <person name="Moriyama T."/>
            <person name="Ikeuchi M."/>
            <person name="Watanabe M."/>
            <person name="Wada H."/>
            <person name="Kobayashi K."/>
            <person name="Saito M."/>
            <person name="Masuda T."/>
            <person name="Sasaki-Sekimoto Y."/>
            <person name="Mashiguchi K."/>
            <person name="Awai K."/>
            <person name="Shimojima M."/>
            <person name="Masuda S."/>
            <person name="Iwai M."/>
            <person name="Nobusawa T."/>
            <person name="Narise T."/>
            <person name="Kondo S."/>
            <person name="Saito H."/>
            <person name="Sato R."/>
            <person name="Murakawa M."/>
            <person name="Ihara Y."/>
            <person name="Oshima-Yamada Y."/>
            <person name="Ohtaka K."/>
            <person name="Satoh M."/>
            <person name="Sonobe K."/>
            <person name="Ishii M."/>
            <person name="Ohtani R."/>
            <person name="Kanamori-Sato M."/>
            <person name="Honoki R."/>
            <person name="Miyazaki D."/>
            <person name="Mochizuki H."/>
            <person name="Umetsu J."/>
            <person name="Higashi K."/>
            <person name="Shibata D."/>
            <person name="Kamiya Y."/>
            <person name="Sato N."/>
            <person name="Nakamura Y."/>
            <person name="Tabata S."/>
            <person name="Ida S."/>
            <person name="Kurokawa K."/>
            <person name="Ohta H."/>
        </authorList>
    </citation>
    <scope>NUCLEOTIDE SEQUENCE [LARGE SCALE GENOMIC DNA]</scope>
    <source>
        <strain evidence="10 11">NIES-2285</strain>
    </source>
</reference>
<feature type="region of interest" description="Disordered" evidence="7">
    <location>
        <begin position="773"/>
        <end position="801"/>
    </location>
</feature>
<gene>
    <name evidence="10" type="ORF">KFL_004950060</name>
</gene>
<accession>A0A1Y1IKH9</accession>
<dbReference type="Pfam" id="PF13639">
    <property type="entry name" value="zf-RING_2"/>
    <property type="match status" value="1"/>
</dbReference>
<evidence type="ECO:0000256" key="3">
    <source>
        <dbReference type="ARBA" id="ARBA00022723"/>
    </source>
</evidence>
<dbReference type="EMBL" id="DF237444">
    <property type="protein sequence ID" value="GAQ89187.1"/>
    <property type="molecule type" value="Genomic_DNA"/>
</dbReference>
<dbReference type="InterPro" id="IPR008984">
    <property type="entry name" value="SMAD_FHA_dom_sf"/>
</dbReference>
<evidence type="ECO:0000313" key="10">
    <source>
        <dbReference type="EMBL" id="GAQ89187.1"/>
    </source>
</evidence>
<dbReference type="PANTHER" id="PTHR16079">
    <property type="entry name" value="UBIQUITIN LIGASE PROTEIN CHFR"/>
    <property type="match status" value="1"/>
</dbReference>
<dbReference type="InterPro" id="IPR001841">
    <property type="entry name" value="Znf_RING"/>
</dbReference>
<dbReference type="PROSITE" id="PS50006">
    <property type="entry name" value="FHA_DOMAIN"/>
    <property type="match status" value="1"/>
</dbReference>
<feature type="compositionally biased region" description="Basic and acidic residues" evidence="7">
    <location>
        <begin position="206"/>
        <end position="216"/>
    </location>
</feature>
<dbReference type="GO" id="GO:0008270">
    <property type="term" value="F:zinc ion binding"/>
    <property type="evidence" value="ECO:0007669"/>
    <property type="project" value="UniProtKB-KW"/>
</dbReference>
<feature type="compositionally biased region" description="Polar residues" evidence="7">
    <location>
        <begin position="431"/>
        <end position="440"/>
    </location>
</feature>
<sequence>MLRRLPSGGGADEEAISCPACVRLDEYQGPIRLGRHTSAEIRCLSTKTSAEREVTNAAVSRWHAEITRTAGGDYVIKDTSANGTMVNGHKLVGTHTLAEGDVIILGMPTYKATPHLETSTEVTNPFRFEFSVDQGRPVGLSEAQPAAPLVPPGVPQLDKQSHAAQPPGCSLLSPPAPLEKPLGASLRSAEERLPRVDLAGVNPTLDRIDRVQKPSEDTAQLQDGDASRPDSTANLVKPRHPADRNTGGESRRGRRLVRIHGDRQGNGNEFVDLSDLPEVELPDAGRGAGGARRQRLEDQTEAARTGDGIGHALNTEQAGQDRESGRQQADTAEGLGRVDEGRERVRQRLMEVVRAKARADERQSPLKRRSPDSPSTGVSRMAKLLKPGTASRTAAPGTPLSLADDCPLLEVPEVGDGRGGAVRTRGLGPQSAGSAPNPGQSLVIEVPASMDPPANQDADVPDGLIVDPPGEASAPSVPVEPPQAPPTATEDSAKQSAEAEVLEMLGEEMQCVICQSFLCAAHALPCSHTFCGDCLVQWLSKKPHCPTCRQPTGGANPTPIHNIDSMIERAASRCMSAEEKAEFDRRKGVFKTSKKLKPAPATAAPARARAARTTPGHLLHVFRSGTLQAVSARLEEAMSGMSDGRARDLMRNRPRLVTETARRGPPASGPAAPPNQPPGAPGAPATTRGTFGRPYIIDIPTTATTVCAVCNQAIGIGRFRLTDAYGDSGQTYHLGCLSARGMIQPYQIAGMEDLPPAAQARARTIVREPGGVFIRSPRSDDQAPQEVGEPGPAFPGVPRRL</sequence>
<dbReference type="InterPro" id="IPR000253">
    <property type="entry name" value="FHA_dom"/>
</dbReference>
<keyword evidence="5" id="KW-0862">Zinc</keyword>
<dbReference type="Gene3D" id="3.30.40.10">
    <property type="entry name" value="Zinc/RING finger domain, C3HC4 (zinc finger)"/>
    <property type="match status" value="1"/>
</dbReference>
<evidence type="ECO:0000259" key="9">
    <source>
        <dbReference type="PROSITE" id="PS50089"/>
    </source>
</evidence>
<dbReference type="PANTHER" id="PTHR16079:SF4">
    <property type="entry name" value="E3 UBIQUITIN-PROTEIN LIGASE CHFR"/>
    <property type="match status" value="1"/>
</dbReference>
<dbReference type="AlphaFoldDB" id="A0A1Y1IKH9"/>
<keyword evidence="4 6" id="KW-0863">Zinc-finger</keyword>
<dbReference type="InterPro" id="IPR013083">
    <property type="entry name" value="Znf_RING/FYVE/PHD"/>
</dbReference>
<feature type="domain" description="RING-type" evidence="9">
    <location>
        <begin position="511"/>
        <end position="549"/>
    </location>
</feature>
<evidence type="ECO:0000256" key="2">
    <source>
        <dbReference type="ARBA" id="ARBA00017908"/>
    </source>
</evidence>
<dbReference type="STRING" id="105231.A0A1Y1IKH9"/>
<feature type="region of interest" description="Disordered" evidence="7">
    <location>
        <begin position="195"/>
        <end position="494"/>
    </location>
</feature>
<feature type="compositionally biased region" description="Pro residues" evidence="7">
    <location>
        <begin position="667"/>
        <end position="681"/>
    </location>
</feature>